<protein>
    <submittedName>
        <fullName evidence="3">Uncharacterized protein</fullName>
    </submittedName>
</protein>
<accession>A0A1H6KCW5</accession>
<dbReference type="STRING" id="370526.SAMN04489835_3393"/>
<organism evidence="3 4">
    <name type="scientific">Mycolicibacterium rutilum</name>
    <name type="common">Mycobacterium rutilum</name>
    <dbReference type="NCBI Taxonomy" id="370526"/>
    <lineage>
        <taxon>Bacteria</taxon>
        <taxon>Bacillati</taxon>
        <taxon>Actinomycetota</taxon>
        <taxon>Actinomycetes</taxon>
        <taxon>Mycobacteriales</taxon>
        <taxon>Mycobacteriaceae</taxon>
        <taxon>Mycolicibacterium</taxon>
    </lineage>
</organism>
<feature type="chain" id="PRO_5009298264" evidence="2">
    <location>
        <begin position="37"/>
        <end position="1103"/>
    </location>
</feature>
<feature type="compositionally biased region" description="Pro residues" evidence="1">
    <location>
        <begin position="125"/>
        <end position="134"/>
    </location>
</feature>
<dbReference type="OrthoDB" id="345880at2"/>
<dbReference type="AlphaFoldDB" id="A0A1H6KCW5"/>
<name>A0A1H6KCW5_MYCRU</name>
<evidence type="ECO:0000256" key="2">
    <source>
        <dbReference type="SAM" id="SignalP"/>
    </source>
</evidence>
<keyword evidence="4" id="KW-1185">Reference proteome</keyword>
<feature type="signal peptide" evidence="2">
    <location>
        <begin position="1"/>
        <end position="36"/>
    </location>
</feature>
<feature type="compositionally biased region" description="Polar residues" evidence="1">
    <location>
        <begin position="98"/>
        <end position="112"/>
    </location>
</feature>
<proteinExistence type="predicted"/>
<evidence type="ECO:0000256" key="1">
    <source>
        <dbReference type="SAM" id="MobiDB-lite"/>
    </source>
</evidence>
<gene>
    <name evidence="3" type="ORF">SAMN04489835_3393</name>
</gene>
<sequence length="1103" mass="111378">MNRAPRYARHVSRIGALAVVLGVGAAAITSPQPVSADPTPSPGPSSPEVPGVEAQQEPSAPTPGPAVTEGPGPEPEGIEPDKPEQSGDQHTVIVGDSPSVTYSSSGGALTSGTDEEDDAVAPLDAPAPAPPSPVATPTSVPTPVEAPPSPVQRLTAVATALGARLDKAPLSTGDPGAADPQPDTAGVNVLPAVGAPGAGKAGDVAAHRRLSTVVLTPAYPDAVTETVARRSDGEPPDAGVFAVPTASSSAGLRALPGSLINVASGFLTAALSPFVVPRPELPADPPTLWLLLAWVRRQFTGQATAVSCAAPDADRRLGSVKLTLDEARPLHAAGTSMADGATRSFLEDLVALFTRLVQGGLAVDADTPYTVDSVDRRSGAVTGSVHVDGPDTAPLTFAMFDPPATGAATVDPLTGKWTFTPTPPSRVQAFAISGAAEVTFAVIASLGRAATAPIVVSAPVQGAESAAYPALPGVPVRGVRLAPNDIGFQVIVRHNPLAATYETAVAIIDPANPAATVTVPVTGALSRFAFAPDHTAYSTTVVAQDPSDRDVYAVTAIKASGESVTIPIAGIPVGDLVFGPDGRAYQTSYRHDATTDTYVTTVTVVSADGHHVDASIDGHPAGFGFGADGAVYQVTELRPFALDEAGNETTVAAIDPAGATTTLASIPGAALEFAQAPDGAVVQTTRAAGPHGFDYTLTRIPANGAEPQSFPLSGAIVGSVAFTPAGATMVTVRTPAGSDVPGEVVVVGPTGALTAIALPARPRGGIELAADGTARQSLRSGDVAVIDPDTPRLVDVLTAAHTASVAGPDGTVYAHHDNGPARSVVELTRRDGTTTAIEADGALFTSARGSNAYSVMQGVRFAPDGTPYLFTGTREAAPFNPFFGDYDGLTVTVIDPATATATPLPVAGGDNGFLKFVSDSAFAYFAPIAEKSGVTTAVTFVDLAAARADTVHIDGYFTDYAVGDDGTSYVVTNTDFDPVSATTGRAYAMTVASADGSMWTTSPIDGTPYEAMVTGPDGTVYQVVENTDGLSTGVIVSHPGSLTFVRIDLDGYPQSPVVFDSAGTGYVTTGTVDPGDGELRTVVTVVAVPTGAAVAPAKVATLA</sequence>
<dbReference type="EMBL" id="LT629971">
    <property type="protein sequence ID" value="SEH73059.1"/>
    <property type="molecule type" value="Genomic_DNA"/>
</dbReference>
<dbReference type="SUPFAM" id="SSF63829">
    <property type="entry name" value="Calcium-dependent phosphotriesterase"/>
    <property type="match status" value="2"/>
</dbReference>
<evidence type="ECO:0000313" key="3">
    <source>
        <dbReference type="EMBL" id="SEH73059.1"/>
    </source>
</evidence>
<reference evidence="4" key="1">
    <citation type="submission" date="2016-10" db="EMBL/GenBank/DDBJ databases">
        <authorList>
            <person name="Varghese N."/>
            <person name="Submissions S."/>
        </authorList>
    </citation>
    <scope>NUCLEOTIDE SEQUENCE [LARGE SCALE GENOMIC DNA]</scope>
    <source>
        <strain evidence="4">DSM 45405</strain>
    </source>
</reference>
<dbReference type="RefSeq" id="WP_083408140.1">
    <property type="nucleotide sequence ID" value="NZ_LT629971.1"/>
</dbReference>
<keyword evidence="2" id="KW-0732">Signal</keyword>
<evidence type="ECO:0000313" key="4">
    <source>
        <dbReference type="Proteomes" id="UP000182915"/>
    </source>
</evidence>
<dbReference type="Proteomes" id="UP000182915">
    <property type="component" value="Chromosome I"/>
</dbReference>
<feature type="region of interest" description="Disordered" evidence="1">
    <location>
        <begin position="30"/>
        <end position="150"/>
    </location>
</feature>